<dbReference type="GO" id="GO:0070009">
    <property type="term" value="F:serine-type aminopeptidase activity"/>
    <property type="evidence" value="ECO:0007669"/>
    <property type="project" value="UniProtKB-UniRule"/>
</dbReference>
<keyword evidence="3 7" id="KW-0645">Protease</keyword>
<dbReference type="EMBL" id="LGIA01000210">
    <property type="protein sequence ID" value="KOH42828.1"/>
    <property type="molecule type" value="Genomic_DNA"/>
</dbReference>
<keyword evidence="9" id="KW-1185">Reference proteome</keyword>
<comment type="caution">
    <text evidence="8">The sequence shown here is derived from an EMBL/GenBank/DDBJ whole genome shotgun (WGS) entry which is preliminary data.</text>
</comment>
<dbReference type="Pfam" id="PF10459">
    <property type="entry name" value="Peptidase_S46"/>
    <property type="match status" value="1"/>
</dbReference>
<dbReference type="PANTHER" id="PTHR38469:SF1">
    <property type="entry name" value="PERIPLASMIC PEPTIDASE SUBFAMILY S1B"/>
    <property type="match status" value="1"/>
</dbReference>
<evidence type="ECO:0000313" key="8">
    <source>
        <dbReference type="EMBL" id="KOH42828.1"/>
    </source>
</evidence>
<comment type="similarity">
    <text evidence="1 7">Belongs to the peptidase S46 family.</text>
</comment>
<feature type="signal peptide" evidence="7">
    <location>
        <begin position="1"/>
        <end position="19"/>
    </location>
</feature>
<keyword evidence="6 7" id="KW-0720">Serine protease</keyword>
<name>A0A0L8V383_9BACT</name>
<dbReference type="SUPFAM" id="SSF50494">
    <property type="entry name" value="Trypsin-like serine proteases"/>
    <property type="match status" value="1"/>
</dbReference>
<dbReference type="RefSeq" id="WP_053188303.1">
    <property type="nucleotide sequence ID" value="NZ_LGIA01000210.1"/>
</dbReference>
<dbReference type="GO" id="GO:0006508">
    <property type="term" value="P:proteolysis"/>
    <property type="evidence" value="ECO:0007669"/>
    <property type="project" value="UniProtKB-KW"/>
</dbReference>
<proteinExistence type="inferred from homology"/>
<reference evidence="9" key="1">
    <citation type="submission" date="2015-07" db="EMBL/GenBank/DDBJ databases">
        <title>Genome sequencing of Sunxiuqinia dokdonensis strain SK.</title>
        <authorList>
            <person name="Ahn S."/>
            <person name="Kim B.-C."/>
        </authorList>
    </citation>
    <scope>NUCLEOTIDE SEQUENCE [LARGE SCALE GENOMIC DNA]</scope>
    <source>
        <strain evidence="9">SK</strain>
    </source>
</reference>
<dbReference type="AlphaFoldDB" id="A0A0L8V383"/>
<dbReference type="PANTHER" id="PTHR38469">
    <property type="entry name" value="PERIPLASMIC PEPTIDASE SUBFAMILY S1B"/>
    <property type="match status" value="1"/>
</dbReference>
<dbReference type="GO" id="GO:0008239">
    <property type="term" value="F:dipeptidyl-peptidase activity"/>
    <property type="evidence" value="ECO:0007669"/>
    <property type="project" value="UniProtKB-UniRule"/>
</dbReference>
<evidence type="ECO:0000313" key="9">
    <source>
        <dbReference type="Proteomes" id="UP000036958"/>
    </source>
</evidence>
<accession>A0A0L8V383</accession>
<evidence type="ECO:0000256" key="5">
    <source>
        <dbReference type="ARBA" id="ARBA00022801"/>
    </source>
</evidence>
<keyword evidence="2 7" id="KW-0031">Aminopeptidase</keyword>
<evidence type="ECO:0000256" key="1">
    <source>
        <dbReference type="ARBA" id="ARBA00010491"/>
    </source>
</evidence>
<organism evidence="8 9">
    <name type="scientific">Sunxiuqinia dokdonensis</name>
    <dbReference type="NCBI Taxonomy" id="1409788"/>
    <lineage>
        <taxon>Bacteria</taxon>
        <taxon>Pseudomonadati</taxon>
        <taxon>Bacteroidota</taxon>
        <taxon>Bacteroidia</taxon>
        <taxon>Marinilabiliales</taxon>
        <taxon>Prolixibacteraceae</taxon>
        <taxon>Sunxiuqinia</taxon>
    </lineage>
</organism>
<comment type="function">
    <text evidence="7">Catalyzes the removal of dipeptides from the N-terminus of oligopeptides.</text>
</comment>
<feature type="chain" id="PRO_5022996195" description="Dipeptidyl-peptidase" evidence="7">
    <location>
        <begin position="20"/>
        <end position="715"/>
    </location>
</feature>
<evidence type="ECO:0000256" key="6">
    <source>
        <dbReference type="ARBA" id="ARBA00022825"/>
    </source>
</evidence>
<dbReference type="OrthoDB" id="9805367at2"/>
<sequence length="715" mass="82314">MRKLFLFFIATVLSVSASAKEGMWIPTLLEKYNIDEMQEMGFRLTADDIYSVNQNSLKDAVVIFGRGCTGGMISDQGLLLTNHHCGFSNIQSHSSVEQDYLSDGFWAMSQGEELPNPGLTAKFLDRMVDVSDSVFAGTTGLEGDSLQQKLNENISRIQREATEDGKFEAVVKPLFFGNQYFLYTYLVFQDVRLVGAPPQSVGKFGGDTDNWMWPRHTGDFSIFRVYANADNEPASYSPDNVPYRPKKWLPISLDGVQPNDFMMLMGYPGTTQQYLPSQAVELIQNQSNPDRIKIRTTILDIFDKHMAADPKVRIQYASKHARTSNSWKRWKGEIRGLDRLQAVEQKKAFEADFEVWYMQNDTLEATYAPVLPQFEKLYVDLQPYEKAYHYYQEIVFKGIEIFKLADFFPRNDRGWNRVDEARHDMVRKALAIKVADYFDDYDQATDQELFVELLRMLRNDLDESFLPDDLTKLLAKFDDDKLVRRVYAKSVLADQEKLQQMISEFDGKKINKLQKDPVVELFQALKQHYQRNIENVHQEIQENISTVQQKYMKGIMLMEKNFQLYPDANFTLRVAYGQVEGYQPRDGVNYRYYTTLAGIMEKNNQDIPDYQIPDKLRELYNAGNFGEYETNGEVPVAYTASIHSTGGNSGSPAINARGQLVGLNFDRCWEGTMSDIMFDPDQCRNIMLDVRYMLFIVDRFAGAGYLIDEMELVSE</sequence>
<dbReference type="EC" id="3.4.14.-" evidence="7"/>
<keyword evidence="4 7" id="KW-0732">Signal</keyword>
<dbReference type="GO" id="GO:0043171">
    <property type="term" value="P:peptide catabolic process"/>
    <property type="evidence" value="ECO:0007669"/>
    <property type="project" value="UniProtKB-UniRule"/>
</dbReference>
<dbReference type="InterPro" id="IPR019500">
    <property type="entry name" value="Pep_S46"/>
</dbReference>
<evidence type="ECO:0000256" key="4">
    <source>
        <dbReference type="ARBA" id="ARBA00022729"/>
    </source>
</evidence>
<dbReference type="PATRIC" id="fig|1409788.3.peg.4478"/>
<dbReference type="STRING" id="1409788.NC99_43850"/>
<evidence type="ECO:0000256" key="3">
    <source>
        <dbReference type="ARBA" id="ARBA00022670"/>
    </source>
</evidence>
<dbReference type="InterPro" id="IPR009003">
    <property type="entry name" value="Peptidase_S1_PA"/>
</dbReference>
<keyword evidence="5 7" id="KW-0378">Hydrolase</keyword>
<protein>
    <recommendedName>
        <fullName evidence="7">Dipeptidyl-peptidase</fullName>
        <ecNumber evidence="7">3.4.14.-</ecNumber>
    </recommendedName>
</protein>
<evidence type="ECO:0000256" key="7">
    <source>
        <dbReference type="RuleBase" id="RU366067"/>
    </source>
</evidence>
<evidence type="ECO:0000256" key="2">
    <source>
        <dbReference type="ARBA" id="ARBA00022438"/>
    </source>
</evidence>
<dbReference type="Proteomes" id="UP000036958">
    <property type="component" value="Unassembled WGS sequence"/>
</dbReference>
<gene>
    <name evidence="8" type="ORF">NC99_43850</name>
</gene>